<protein>
    <submittedName>
        <fullName evidence="1">Uncharacterized protein</fullName>
    </submittedName>
</protein>
<dbReference type="AlphaFoldDB" id="A0A085VF47"/>
<sequence length="134" mass="14468">MSFKLSQLSSNGSELAKTIAGYDSSLATDAHTLNIVADTMSTNVLNASNVTKVVRAFKQASGDNAVNIKVGFISRNLVDYVGQNGLTVDKISKEKLILLNASESDGVVTVEYASYLNQMKPSDKQKFTVKLFDL</sequence>
<evidence type="ECO:0000313" key="2">
    <source>
        <dbReference type="Proteomes" id="UP000028643"/>
    </source>
</evidence>
<name>A0A085VF47_PSESX</name>
<dbReference type="Proteomes" id="UP000028643">
    <property type="component" value="Unassembled WGS sequence"/>
</dbReference>
<proteinExistence type="predicted"/>
<dbReference type="EMBL" id="JPQT01000063">
    <property type="protein sequence ID" value="KFE54060.1"/>
    <property type="molecule type" value="Genomic_DNA"/>
</dbReference>
<reference evidence="1 2" key="1">
    <citation type="submission" date="2014-07" db="EMBL/GenBank/DDBJ databases">
        <title>Draft Genome Sequences of Environmental Pseudomonas syringae strains.</title>
        <authorList>
            <person name="Baltrus D.A."/>
            <person name="Berge O."/>
            <person name="Morris C."/>
        </authorList>
    </citation>
    <scope>NUCLEOTIDE SEQUENCE [LARGE SCALE GENOMIC DNA]</scope>
    <source>
        <strain evidence="1 2">CEB003</strain>
    </source>
</reference>
<comment type="caution">
    <text evidence="1">The sequence shown here is derived from an EMBL/GenBank/DDBJ whole genome shotgun (WGS) entry which is preliminary data.</text>
</comment>
<organism evidence="1 2">
    <name type="scientific">Pseudomonas syringae</name>
    <dbReference type="NCBI Taxonomy" id="317"/>
    <lineage>
        <taxon>Bacteria</taxon>
        <taxon>Pseudomonadati</taxon>
        <taxon>Pseudomonadota</taxon>
        <taxon>Gammaproteobacteria</taxon>
        <taxon>Pseudomonadales</taxon>
        <taxon>Pseudomonadaceae</taxon>
        <taxon>Pseudomonas</taxon>
    </lineage>
</organism>
<evidence type="ECO:0000313" key="1">
    <source>
        <dbReference type="EMBL" id="KFE54060.1"/>
    </source>
</evidence>
<accession>A0A085VF47</accession>
<dbReference type="PATRIC" id="fig|317.174.peg.969"/>
<gene>
    <name evidence="1" type="ORF">IV02_04755</name>
</gene>